<dbReference type="Gene3D" id="1.25.40.20">
    <property type="entry name" value="Ankyrin repeat-containing domain"/>
    <property type="match status" value="1"/>
</dbReference>
<evidence type="ECO:0000313" key="1">
    <source>
        <dbReference type="EMBL" id="CAJ0951986.1"/>
    </source>
</evidence>
<proteinExistence type="predicted"/>
<gene>
    <name evidence="1" type="ORF">RIMI_LOCUS13680638</name>
</gene>
<organism evidence="1 2">
    <name type="scientific">Ranitomeya imitator</name>
    <name type="common">mimic poison frog</name>
    <dbReference type="NCBI Taxonomy" id="111125"/>
    <lineage>
        <taxon>Eukaryota</taxon>
        <taxon>Metazoa</taxon>
        <taxon>Chordata</taxon>
        <taxon>Craniata</taxon>
        <taxon>Vertebrata</taxon>
        <taxon>Euteleostomi</taxon>
        <taxon>Amphibia</taxon>
        <taxon>Batrachia</taxon>
        <taxon>Anura</taxon>
        <taxon>Neobatrachia</taxon>
        <taxon>Hyloidea</taxon>
        <taxon>Dendrobatidae</taxon>
        <taxon>Dendrobatinae</taxon>
        <taxon>Ranitomeya</taxon>
    </lineage>
</organism>
<dbReference type="InterPro" id="IPR036770">
    <property type="entry name" value="Ankyrin_rpt-contain_sf"/>
</dbReference>
<dbReference type="Proteomes" id="UP001176940">
    <property type="component" value="Unassembled WGS sequence"/>
</dbReference>
<sequence>MAAATRASPELCWIPAGSKALFKRYSKPECNIKHENESQKNLILKAVAEGDILSLTRLLEEIEVLCTEKTSQDFLMCRLTSKDTGKTCLMKALLNINGKTPKIVHILISFTEKHGFLDRFINAEYTEENYR</sequence>
<protein>
    <submittedName>
        <fullName evidence="1">Uncharacterized protein</fullName>
    </submittedName>
</protein>
<comment type="caution">
    <text evidence="1">The sequence shown here is derived from an EMBL/GenBank/DDBJ whole genome shotgun (WGS) entry which is preliminary data.</text>
</comment>
<evidence type="ECO:0000313" key="2">
    <source>
        <dbReference type="Proteomes" id="UP001176940"/>
    </source>
</evidence>
<feature type="non-terminal residue" evidence="1">
    <location>
        <position position="131"/>
    </location>
</feature>
<accession>A0ABN9LXV3</accession>
<reference evidence="1" key="1">
    <citation type="submission" date="2023-07" db="EMBL/GenBank/DDBJ databases">
        <authorList>
            <person name="Stuckert A."/>
        </authorList>
    </citation>
    <scope>NUCLEOTIDE SEQUENCE</scope>
</reference>
<dbReference type="EMBL" id="CAUEEQ010034169">
    <property type="protein sequence ID" value="CAJ0951986.1"/>
    <property type="molecule type" value="Genomic_DNA"/>
</dbReference>
<keyword evidence="2" id="KW-1185">Reference proteome</keyword>
<name>A0ABN9LXV3_9NEOB</name>